<proteinExistence type="predicted"/>
<organism evidence="3 4">
    <name type="scientific">Persephonella atlantica</name>
    <dbReference type="NCBI Taxonomy" id="2699429"/>
    <lineage>
        <taxon>Bacteria</taxon>
        <taxon>Pseudomonadati</taxon>
        <taxon>Aquificota</taxon>
        <taxon>Aquificia</taxon>
        <taxon>Aquificales</taxon>
        <taxon>Hydrogenothermaceae</taxon>
        <taxon>Persephonella</taxon>
    </lineage>
</organism>
<evidence type="ECO:0000313" key="3">
    <source>
        <dbReference type="EMBL" id="MBK3332584.1"/>
    </source>
</evidence>
<feature type="domain" description="CN hydrolase" evidence="2">
    <location>
        <begin position="1"/>
        <end position="264"/>
    </location>
</feature>
<dbReference type="InterPro" id="IPR050345">
    <property type="entry name" value="Aliph_Amidase/BUP"/>
</dbReference>
<name>A0ABS1GI22_9AQUI</name>
<dbReference type="PANTHER" id="PTHR43674:SF2">
    <property type="entry name" value="BETA-UREIDOPROPIONASE"/>
    <property type="match status" value="1"/>
</dbReference>
<dbReference type="SUPFAM" id="SSF56317">
    <property type="entry name" value="Carbon-nitrogen hydrolase"/>
    <property type="match status" value="1"/>
</dbReference>
<dbReference type="Pfam" id="PF00795">
    <property type="entry name" value="CN_hydrolase"/>
    <property type="match status" value="1"/>
</dbReference>
<reference evidence="3 4" key="1">
    <citation type="journal article" date="2021" name="Syst. Appl. Microbiol.">
        <title>Persephonella atlantica sp. nov.: How to adapt to physico-chemical gradients in high temperature hydrothermal habitats.</title>
        <authorList>
            <person name="Francois D.X."/>
            <person name="Godfroy A."/>
            <person name="Mathien C."/>
            <person name="Aube J."/>
            <person name="Cathalot C."/>
            <person name="Lesongeur F."/>
            <person name="L'Haridon S."/>
            <person name="Philippon X."/>
            <person name="Roussel E.G."/>
        </authorList>
    </citation>
    <scope>NUCLEOTIDE SEQUENCE [LARGE SCALE GENOMIC DNA]</scope>
    <source>
        <strain evidence="3 4">MO1340</strain>
    </source>
</reference>
<sequence length="294" mass="33822">MKVSVGLLQTFSFENPDDNLEKTVELIKKASDSGAQIICTQELFKTRYFCQVEDWDYFKFAERIDKNSQTVKLLSEIAKSKNVVIVASLFEKRAEGLYHNTAVVIDADGEYLGRYRKMHIPDDPHFYEKFYFTPGDLGYRVFETKYGRVGTLICWDQWFPEAARITAMKGAQIIFYPTAIGWLPGEKEEFGESQFNAWLSVQKGHAVANGVYIAAVNRVGFEPSPDGNGGIQFWGSSFVANPYGEVIKMASDENEEILITEVDLEQIEEFRKVWPFFRDRRIDSYGEITKRWID</sequence>
<dbReference type="GO" id="GO:0016787">
    <property type="term" value="F:hydrolase activity"/>
    <property type="evidence" value="ECO:0007669"/>
    <property type="project" value="UniProtKB-KW"/>
</dbReference>
<dbReference type="Gene3D" id="3.60.110.10">
    <property type="entry name" value="Carbon-nitrogen hydrolase"/>
    <property type="match status" value="1"/>
</dbReference>
<evidence type="ECO:0000259" key="2">
    <source>
        <dbReference type="PROSITE" id="PS50263"/>
    </source>
</evidence>
<dbReference type="Proteomes" id="UP000772812">
    <property type="component" value="Unassembled WGS sequence"/>
</dbReference>
<evidence type="ECO:0000256" key="1">
    <source>
        <dbReference type="ARBA" id="ARBA00022801"/>
    </source>
</evidence>
<evidence type="ECO:0000313" key="4">
    <source>
        <dbReference type="Proteomes" id="UP000772812"/>
    </source>
</evidence>
<dbReference type="PROSITE" id="PS50263">
    <property type="entry name" value="CN_HYDROLASE"/>
    <property type="match status" value="1"/>
</dbReference>
<comment type="caution">
    <text evidence="3">The sequence shown here is derived from an EMBL/GenBank/DDBJ whole genome shotgun (WGS) entry which is preliminary data.</text>
</comment>
<dbReference type="InterPro" id="IPR003010">
    <property type="entry name" value="C-N_Hydrolase"/>
</dbReference>
<dbReference type="CDD" id="cd07573">
    <property type="entry name" value="CPA"/>
    <property type="match status" value="1"/>
</dbReference>
<gene>
    <name evidence="3" type="ORF">GWK41_05850</name>
</gene>
<dbReference type="InterPro" id="IPR036526">
    <property type="entry name" value="C-N_Hydrolase_sf"/>
</dbReference>
<dbReference type="EMBL" id="JAACYA010000002">
    <property type="protein sequence ID" value="MBK3332584.1"/>
    <property type="molecule type" value="Genomic_DNA"/>
</dbReference>
<keyword evidence="4" id="KW-1185">Reference proteome</keyword>
<keyword evidence="1 3" id="KW-0378">Hydrolase</keyword>
<protein>
    <submittedName>
        <fullName evidence="3">Carbon-nitrogen hydrolase</fullName>
    </submittedName>
</protein>
<accession>A0ABS1GI22</accession>
<dbReference type="PANTHER" id="PTHR43674">
    <property type="entry name" value="NITRILASE C965.09-RELATED"/>
    <property type="match status" value="1"/>
</dbReference>
<dbReference type="RefSeq" id="WP_242462905.1">
    <property type="nucleotide sequence ID" value="NZ_JAACYA010000002.1"/>
</dbReference>